<keyword evidence="2" id="KW-1185">Reference proteome</keyword>
<accession>A0A7G8LQN7</accession>
<evidence type="ECO:0000313" key="1">
    <source>
        <dbReference type="EMBL" id="QNJ59559.1"/>
    </source>
</evidence>
<dbReference type="RefSeq" id="YP_010663407.1">
    <property type="nucleotide sequence ID" value="NC_070896.1"/>
</dbReference>
<proteinExistence type="predicted"/>
<dbReference type="GeneID" id="77939429"/>
<dbReference type="KEGG" id="vg:77939429"/>
<organism evidence="1 2">
    <name type="scientific">Gordonia phage BigChungus</name>
    <dbReference type="NCBI Taxonomy" id="2762389"/>
    <lineage>
        <taxon>Viruses</taxon>
        <taxon>Duplodnaviria</taxon>
        <taxon>Heunggongvirae</taxon>
        <taxon>Uroviricota</taxon>
        <taxon>Caudoviricetes</taxon>
        <taxon>Ponsvirus</taxon>
        <taxon>Ponsvirus bigchungus</taxon>
    </lineage>
</organism>
<protein>
    <submittedName>
        <fullName evidence="1">Uncharacterized protein</fullName>
    </submittedName>
</protein>
<reference evidence="1 2" key="1">
    <citation type="submission" date="2020-07" db="EMBL/GenBank/DDBJ databases">
        <authorList>
            <person name="Herold A.D."/>
            <person name="Miller J.K."/>
            <person name="Mize A.J."/>
            <person name="Chia C.P."/>
            <person name="Gurney S.M.R."/>
            <person name="Garlena R.A."/>
            <person name="Russell D.A."/>
            <person name="Pope W.H."/>
            <person name="Jacobs-Sera D."/>
            <person name="Hatfull G.F."/>
        </authorList>
    </citation>
    <scope>NUCLEOTIDE SEQUENCE [LARGE SCALE GENOMIC DNA]</scope>
</reference>
<dbReference type="Proteomes" id="UP000515870">
    <property type="component" value="Segment"/>
</dbReference>
<dbReference type="EMBL" id="MT776810">
    <property type="protein sequence ID" value="QNJ59559.1"/>
    <property type="molecule type" value="Genomic_DNA"/>
</dbReference>
<name>A0A7G8LQN7_9CAUD</name>
<evidence type="ECO:0000313" key="2">
    <source>
        <dbReference type="Proteomes" id="UP000515870"/>
    </source>
</evidence>
<gene>
    <name evidence="1" type="primary">59</name>
    <name evidence="1" type="ORF">SEA_BIGCHUNGUS_59</name>
</gene>
<sequence>MSDYEETPRDTVTMPADELTAFLLALKSIVDDSHDADVVKIAMIALYETQAGRTFLLANPIEVN</sequence>